<dbReference type="GO" id="GO:0003677">
    <property type="term" value="F:DNA binding"/>
    <property type="evidence" value="ECO:0007669"/>
    <property type="project" value="InterPro"/>
</dbReference>
<dbReference type="RefSeq" id="WP_075250213.1">
    <property type="nucleotide sequence ID" value="NZ_MSGO01000061.1"/>
</dbReference>
<dbReference type="Proteomes" id="UP000185736">
    <property type="component" value="Unassembled WGS sequence"/>
</dbReference>
<dbReference type="InterPro" id="IPR001387">
    <property type="entry name" value="Cro/C1-type_HTH"/>
</dbReference>
<dbReference type="AlphaFoldDB" id="A0A1Q8HY89"/>
<evidence type="ECO:0000313" key="2">
    <source>
        <dbReference type="EMBL" id="OLL13821.1"/>
    </source>
</evidence>
<dbReference type="Gene3D" id="1.10.260.40">
    <property type="entry name" value="lambda repressor-like DNA-binding domains"/>
    <property type="match status" value="1"/>
</dbReference>
<dbReference type="PROSITE" id="PS50943">
    <property type="entry name" value="HTH_CROC1"/>
    <property type="match status" value="1"/>
</dbReference>
<dbReference type="Pfam" id="PF01381">
    <property type="entry name" value="HTH_3"/>
    <property type="match status" value="1"/>
</dbReference>
<proteinExistence type="predicted"/>
<dbReference type="Proteomes" id="UP000186471">
    <property type="component" value="Unassembled WGS sequence"/>
</dbReference>
<dbReference type="CDD" id="cd00093">
    <property type="entry name" value="HTH_XRE"/>
    <property type="match status" value="1"/>
</dbReference>
<dbReference type="EMBL" id="MSGO01000061">
    <property type="protein sequence ID" value="OLL13821.1"/>
    <property type="molecule type" value="Genomic_DNA"/>
</dbReference>
<organism evidence="2 4">
    <name type="scientific">Actinomyces oris</name>
    <dbReference type="NCBI Taxonomy" id="544580"/>
    <lineage>
        <taxon>Bacteria</taxon>
        <taxon>Bacillati</taxon>
        <taxon>Actinomycetota</taxon>
        <taxon>Actinomycetes</taxon>
        <taxon>Actinomycetales</taxon>
        <taxon>Actinomycetaceae</taxon>
        <taxon>Actinomyces</taxon>
    </lineage>
</organism>
<reference evidence="4 5" key="1">
    <citation type="submission" date="2016-12" db="EMBL/GenBank/DDBJ databases">
        <title>Genomic comparison of strains in the 'Actinomyces naeslundii' group.</title>
        <authorList>
            <person name="Mughal S.R."/>
            <person name="Do T."/>
            <person name="Gilbert S.C."/>
            <person name="Witherden E.A."/>
            <person name="Didelot X."/>
            <person name="Beighton D."/>
        </authorList>
    </citation>
    <scope>NUCLEOTIDE SEQUENCE [LARGE SCALE GENOMIC DNA]</scope>
    <source>
        <strain evidence="3 5">R21091</strain>
        <strain evidence="2 4">S64C</strain>
    </source>
</reference>
<gene>
    <name evidence="3" type="ORF">BKH31_12675</name>
    <name evidence="2" type="ORF">BKH32_11875</name>
</gene>
<evidence type="ECO:0000313" key="3">
    <source>
        <dbReference type="EMBL" id="OLO43228.1"/>
    </source>
</evidence>
<evidence type="ECO:0000313" key="4">
    <source>
        <dbReference type="Proteomes" id="UP000185736"/>
    </source>
</evidence>
<accession>A0A1Q8HY89</accession>
<dbReference type="EMBL" id="MSKK01000070">
    <property type="protein sequence ID" value="OLO43228.1"/>
    <property type="molecule type" value="Genomic_DNA"/>
</dbReference>
<feature type="domain" description="HTH cro/C1-type" evidence="1">
    <location>
        <begin position="27"/>
        <end position="73"/>
    </location>
</feature>
<dbReference type="SUPFAM" id="SSF47413">
    <property type="entry name" value="lambda repressor-like DNA-binding domains"/>
    <property type="match status" value="1"/>
</dbReference>
<protein>
    <recommendedName>
        <fullName evidence="1">HTH cro/C1-type domain-containing protein</fullName>
    </recommendedName>
</protein>
<sequence>MTTVSEEVLDRRADLLIEAKDSLLKQLVDLRKHHGLSQQDVANRMGVSQPTVAAFERYDANPTLSSIARYAMAVEAVLDMKVIDDCGEGVPSDWQFTGSAQHTFKVSSTRPPQYILPKKWDVTQKATYA</sequence>
<comment type="caution">
    <text evidence="2">The sequence shown here is derived from an EMBL/GenBank/DDBJ whole genome shotgun (WGS) entry which is preliminary data.</text>
</comment>
<evidence type="ECO:0000313" key="5">
    <source>
        <dbReference type="Proteomes" id="UP000186471"/>
    </source>
</evidence>
<dbReference type="SMART" id="SM00530">
    <property type="entry name" value="HTH_XRE"/>
    <property type="match status" value="1"/>
</dbReference>
<dbReference type="OrthoDB" id="3256054at2"/>
<dbReference type="InterPro" id="IPR010982">
    <property type="entry name" value="Lambda_DNA-bd_dom_sf"/>
</dbReference>
<name>A0A1Q8HY89_9ACTO</name>
<evidence type="ECO:0000259" key="1">
    <source>
        <dbReference type="PROSITE" id="PS50943"/>
    </source>
</evidence>